<name>A0A0F7L6V4_9VIRU</name>
<dbReference type="EMBL" id="KR029589">
    <property type="protein sequence ID" value="AKH47187.1"/>
    <property type="molecule type" value="Genomic_DNA"/>
</dbReference>
<accession>A0A0F7L6V4</accession>
<protein>
    <submittedName>
        <fullName evidence="2">Uncharacterized protein</fullName>
    </submittedName>
</protein>
<evidence type="ECO:0000313" key="2">
    <source>
        <dbReference type="EMBL" id="AKH47187.1"/>
    </source>
</evidence>
<proteinExistence type="predicted"/>
<reference evidence="2" key="2">
    <citation type="submission" date="2015-03" db="EMBL/GenBank/DDBJ databases">
        <authorList>
            <person name="Chow C.-E.T."/>
            <person name="Winget D.M."/>
            <person name="White R.A.III."/>
            <person name="Hallam S.J."/>
            <person name="Suttle C.A."/>
        </authorList>
    </citation>
    <scope>NUCLEOTIDE SEQUENCE</scope>
    <source>
        <strain evidence="2">Anoxic2_5</strain>
    </source>
</reference>
<organism evidence="2">
    <name type="scientific">uncultured marine virus</name>
    <dbReference type="NCBI Taxonomy" id="186617"/>
    <lineage>
        <taxon>Viruses</taxon>
        <taxon>environmental samples</taxon>
    </lineage>
</organism>
<evidence type="ECO:0000256" key="1">
    <source>
        <dbReference type="SAM" id="MobiDB-lite"/>
    </source>
</evidence>
<sequence>MPSSCRTSCLRCRPARPSSPSSPSRACRWPSRWALPRRRWPGSVQRRARSPSPSPL</sequence>
<feature type="compositionally biased region" description="Low complexity" evidence="1">
    <location>
        <begin position="11"/>
        <end position="28"/>
    </location>
</feature>
<reference evidence="2" key="1">
    <citation type="journal article" date="2015" name="Front. Microbiol.">
        <title>Combining genomic sequencing methods to explore viral diversity and reveal potential virus-host interactions.</title>
        <authorList>
            <person name="Chow C.E."/>
            <person name="Winget D.M."/>
            <person name="White R.A.III."/>
            <person name="Hallam S.J."/>
            <person name="Suttle C.A."/>
        </authorList>
    </citation>
    <scope>NUCLEOTIDE SEQUENCE</scope>
    <source>
        <strain evidence="2">Anoxic2_5</strain>
    </source>
</reference>
<feature type="region of interest" description="Disordered" evidence="1">
    <location>
        <begin position="1"/>
        <end position="28"/>
    </location>
</feature>